<dbReference type="PIRSF" id="PIRSF010376">
    <property type="entry name" value="IspE"/>
    <property type="match status" value="1"/>
</dbReference>
<comment type="similarity">
    <text evidence="1 9">Belongs to the GHMP kinase family. IspE subfamily.</text>
</comment>
<dbReference type="InterPro" id="IPR004424">
    <property type="entry name" value="IspE"/>
</dbReference>
<evidence type="ECO:0000256" key="8">
    <source>
        <dbReference type="ARBA" id="ARBA00032554"/>
    </source>
</evidence>
<gene>
    <name evidence="9" type="primary">ispE</name>
    <name evidence="12" type="ORF">IAD24_01215</name>
</gene>
<dbReference type="AlphaFoldDB" id="A0A9D1N2W9"/>
<protein>
    <recommendedName>
        <fullName evidence="3 9">4-diphosphocytidyl-2-C-methyl-D-erythritol kinase</fullName>
        <shortName evidence="9">CMK</shortName>
        <ecNumber evidence="2 9">2.7.1.148</ecNumber>
    </recommendedName>
    <alternativeName>
        <fullName evidence="8 9">4-(cytidine-5'-diphospho)-2-C-methyl-D-erythritol kinase</fullName>
    </alternativeName>
</protein>
<evidence type="ECO:0000256" key="3">
    <source>
        <dbReference type="ARBA" id="ARBA00017473"/>
    </source>
</evidence>
<comment type="caution">
    <text evidence="12">The sequence shown here is derived from an EMBL/GenBank/DDBJ whole genome shotgun (WGS) entry which is preliminary data.</text>
</comment>
<dbReference type="Gene3D" id="3.30.230.10">
    <property type="match status" value="1"/>
</dbReference>
<evidence type="ECO:0000256" key="2">
    <source>
        <dbReference type="ARBA" id="ARBA00012052"/>
    </source>
</evidence>
<dbReference type="Pfam" id="PF08544">
    <property type="entry name" value="GHMP_kinases_C"/>
    <property type="match status" value="1"/>
</dbReference>
<dbReference type="PANTHER" id="PTHR43527:SF2">
    <property type="entry name" value="4-DIPHOSPHOCYTIDYL-2-C-METHYL-D-ERYTHRITOL KINASE, CHLOROPLASTIC"/>
    <property type="match status" value="1"/>
</dbReference>
<dbReference type="InterPro" id="IPR006204">
    <property type="entry name" value="GHMP_kinase_N_dom"/>
</dbReference>
<evidence type="ECO:0000259" key="10">
    <source>
        <dbReference type="Pfam" id="PF00288"/>
    </source>
</evidence>
<dbReference type="Pfam" id="PF00288">
    <property type="entry name" value="GHMP_kinases_N"/>
    <property type="match status" value="1"/>
</dbReference>
<sequence>MEKTVQERAYAKINLTLGVTGRRADGYHLLDSLMVTIDLHDEVTLTRSREVIVTCTGMLLPYRNTLRAAAERYRALTGRGARIHVYKRIPAEAGLGGGSADAAAALRALQRMYGEAEERDLYDIALRVGADVPFCLKGGLCRVQGVGEALTPLRMGAQLHLALARPRQGVSTGKLFRALTLPQPLPDTAGALAALAAGDAPALAARLYNALEGPATALVPEIGLLRERLLALGALGACMSGSGSTVFGLFPTAEAAQAAAAALRDDPACAFACAARSV</sequence>
<evidence type="ECO:0000256" key="9">
    <source>
        <dbReference type="HAMAP-Rule" id="MF_00061"/>
    </source>
</evidence>
<evidence type="ECO:0000256" key="5">
    <source>
        <dbReference type="ARBA" id="ARBA00022741"/>
    </source>
</evidence>
<dbReference type="Gene3D" id="3.30.70.890">
    <property type="entry name" value="GHMP kinase, C-terminal domain"/>
    <property type="match status" value="1"/>
</dbReference>
<evidence type="ECO:0000313" key="12">
    <source>
        <dbReference type="EMBL" id="HIU93754.1"/>
    </source>
</evidence>
<feature type="active site" evidence="9">
    <location>
        <position position="12"/>
    </location>
</feature>
<organism evidence="12 13">
    <name type="scientific">Candidatus Aphodomorpha intestinavium</name>
    <dbReference type="NCBI Taxonomy" id="2840672"/>
    <lineage>
        <taxon>Bacteria</taxon>
        <taxon>Bacillati</taxon>
        <taxon>Bacillota</taxon>
        <taxon>Clostridia</taxon>
        <taxon>Eubacteriales</taxon>
        <taxon>Candidatus Aphodomorpha</taxon>
    </lineage>
</organism>
<keyword evidence="6 9" id="KW-0418">Kinase</keyword>
<keyword evidence="9" id="KW-0414">Isoprene biosynthesis</keyword>
<accession>A0A9D1N2W9</accession>
<dbReference type="NCBIfam" id="TIGR00154">
    <property type="entry name" value="ispE"/>
    <property type="match status" value="1"/>
</dbReference>
<feature type="binding site" evidence="9">
    <location>
        <begin position="90"/>
        <end position="100"/>
    </location>
    <ligand>
        <name>ATP</name>
        <dbReference type="ChEBI" id="CHEBI:30616"/>
    </ligand>
</feature>
<dbReference type="GO" id="GO:0050515">
    <property type="term" value="F:4-(cytidine 5'-diphospho)-2-C-methyl-D-erythritol kinase activity"/>
    <property type="evidence" value="ECO:0007669"/>
    <property type="project" value="UniProtKB-UniRule"/>
</dbReference>
<evidence type="ECO:0000256" key="7">
    <source>
        <dbReference type="ARBA" id="ARBA00022840"/>
    </source>
</evidence>
<dbReference type="EC" id="2.7.1.148" evidence="2 9"/>
<reference evidence="12" key="2">
    <citation type="journal article" date="2021" name="PeerJ">
        <title>Extensive microbial diversity within the chicken gut microbiome revealed by metagenomics and culture.</title>
        <authorList>
            <person name="Gilroy R."/>
            <person name="Ravi A."/>
            <person name="Getino M."/>
            <person name="Pursley I."/>
            <person name="Horton D.L."/>
            <person name="Alikhan N.F."/>
            <person name="Baker D."/>
            <person name="Gharbi K."/>
            <person name="Hall N."/>
            <person name="Watson M."/>
            <person name="Adriaenssens E.M."/>
            <person name="Foster-Nyarko E."/>
            <person name="Jarju S."/>
            <person name="Secka A."/>
            <person name="Antonio M."/>
            <person name="Oren A."/>
            <person name="Chaudhuri R.R."/>
            <person name="La Ragione R."/>
            <person name="Hildebrand F."/>
            <person name="Pallen M.J."/>
        </authorList>
    </citation>
    <scope>NUCLEOTIDE SEQUENCE</scope>
    <source>
        <strain evidence="12">ChiGjej2B2-16831</strain>
    </source>
</reference>
<comment type="catalytic activity">
    <reaction evidence="9">
        <text>4-CDP-2-C-methyl-D-erythritol + ATP = 4-CDP-2-C-methyl-D-erythritol 2-phosphate + ADP + H(+)</text>
        <dbReference type="Rhea" id="RHEA:18437"/>
        <dbReference type="ChEBI" id="CHEBI:15378"/>
        <dbReference type="ChEBI" id="CHEBI:30616"/>
        <dbReference type="ChEBI" id="CHEBI:57823"/>
        <dbReference type="ChEBI" id="CHEBI:57919"/>
        <dbReference type="ChEBI" id="CHEBI:456216"/>
        <dbReference type="EC" id="2.7.1.148"/>
    </reaction>
</comment>
<dbReference type="GO" id="GO:0016114">
    <property type="term" value="P:terpenoid biosynthetic process"/>
    <property type="evidence" value="ECO:0007669"/>
    <property type="project" value="UniProtKB-UniRule"/>
</dbReference>
<dbReference type="InterPro" id="IPR013750">
    <property type="entry name" value="GHMP_kinase_C_dom"/>
</dbReference>
<dbReference type="GO" id="GO:0005524">
    <property type="term" value="F:ATP binding"/>
    <property type="evidence" value="ECO:0007669"/>
    <property type="project" value="UniProtKB-UniRule"/>
</dbReference>
<name>A0A9D1N2W9_9FIRM</name>
<evidence type="ECO:0000256" key="4">
    <source>
        <dbReference type="ARBA" id="ARBA00022679"/>
    </source>
</evidence>
<dbReference type="InterPro" id="IPR036554">
    <property type="entry name" value="GHMP_kinase_C_sf"/>
</dbReference>
<feature type="domain" description="GHMP kinase C-terminal" evidence="11">
    <location>
        <begin position="192"/>
        <end position="265"/>
    </location>
</feature>
<evidence type="ECO:0000259" key="11">
    <source>
        <dbReference type="Pfam" id="PF08544"/>
    </source>
</evidence>
<keyword evidence="7 9" id="KW-0067">ATP-binding</keyword>
<dbReference type="GO" id="GO:0019288">
    <property type="term" value="P:isopentenyl diphosphate biosynthetic process, methylerythritol 4-phosphate pathway"/>
    <property type="evidence" value="ECO:0007669"/>
    <property type="project" value="UniProtKB-UniRule"/>
</dbReference>
<proteinExistence type="inferred from homology"/>
<reference evidence="12" key="1">
    <citation type="submission" date="2020-10" db="EMBL/GenBank/DDBJ databases">
        <authorList>
            <person name="Gilroy R."/>
        </authorList>
    </citation>
    <scope>NUCLEOTIDE SEQUENCE</scope>
    <source>
        <strain evidence="12">ChiGjej2B2-16831</strain>
    </source>
</reference>
<keyword evidence="4 9" id="KW-0808">Transferase</keyword>
<dbReference type="InterPro" id="IPR014721">
    <property type="entry name" value="Ribsml_uS5_D2-typ_fold_subgr"/>
</dbReference>
<dbReference type="Proteomes" id="UP000824128">
    <property type="component" value="Unassembled WGS sequence"/>
</dbReference>
<dbReference type="SUPFAM" id="SSF54211">
    <property type="entry name" value="Ribosomal protein S5 domain 2-like"/>
    <property type="match status" value="1"/>
</dbReference>
<comment type="function">
    <text evidence="9">Catalyzes the phosphorylation of the position 2 hydroxy group of 4-diphosphocytidyl-2C-methyl-D-erythritol.</text>
</comment>
<comment type="pathway">
    <text evidence="9">Isoprenoid biosynthesis; isopentenyl diphosphate biosynthesis via DXP pathway; isopentenyl diphosphate from 1-deoxy-D-xylulose 5-phosphate: step 3/6.</text>
</comment>
<dbReference type="EMBL" id="DVNZ01000040">
    <property type="protein sequence ID" value="HIU93754.1"/>
    <property type="molecule type" value="Genomic_DNA"/>
</dbReference>
<evidence type="ECO:0000256" key="6">
    <source>
        <dbReference type="ARBA" id="ARBA00022777"/>
    </source>
</evidence>
<dbReference type="PANTHER" id="PTHR43527">
    <property type="entry name" value="4-DIPHOSPHOCYTIDYL-2-C-METHYL-D-ERYTHRITOL KINASE, CHLOROPLASTIC"/>
    <property type="match status" value="1"/>
</dbReference>
<dbReference type="InterPro" id="IPR020568">
    <property type="entry name" value="Ribosomal_Su5_D2-typ_SF"/>
</dbReference>
<feature type="domain" description="GHMP kinase N-terminal" evidence="10">
    <location>
        <begin position="64"/>
        <end position="139"/>
    </location>
</feature>
<evidence type="ECO:0000256" key="1">
    <source>
        <dbReference type="ARBA" id="ARBA00009684"/>
    </source>
</evidence>
<dbReference type="NCBIfam" id="NF011202">
    <property type="entry name" value="PRK14608.1"/>
    <property type="match status" value="1"/>
</dbReference>
<dbReference type="SUPFAM" id="SSF55060">
    <property type="entry name" value="GHMP Kinase, C-terminal domain"/>
    <property type="match status" value="1"/>
</dbReference>
<keyword evidence="5 9" id="KW-0547">Nucleotide-binding</keyword>
<dbReference type="HAMAP" id="MF_00061">
    <property type="entry name" value="IspE"/>
    <property type="match status" value="1"/>
</dbReference>
<feature type="active site" evidence="9">
    <location>
        <position position="131"/>
    </location>
</feature>
<evidence type="ECO:0000313" key="13">
    <source>
        <dbReference type="Proteomes" id="UP000824128"/>
    </source>
</evidence>